<accession>A0A9Q8PCI2</accession>
<feature type="compositionally biased region" description="Low complexity" evidence="2">
    <location>
        <begin position="165"/>
        <end position="176"/>
    </location>
</feature>
<organism evidence="4 5">
    <name type="scientific">Passalora fulva</name>
    <name type="common">Tomato leaf mold</name>
    <name type="synonym">Cladosporium fulvum</name>
    <dbReference type="NCBI Taxonomy" id="5499"/>
    <lineage>
        <taxon>Eukaryota</taxon>
        <taxon>Fungi</taxon>
        <taxon>Dikarya</taxon>
        <taxon>Ascomycota</taxon>
        <taxon>Pezizomycotina</taxon>
        <taxon>Dothideomycetes</taxon>
        <taxon>Dothideomycetidae</taxon>
        <taxon>Mycosphaerellales</taxon>
        <taxon>Mycosphaerellaceae</taxon>
        <taxon>Fulvia</taxon>
    </lineage>
</organism>
<dbReference type="PROSITE" id="PS51205">
    <property type="entry name" value="VPS9"/>
    <property type="match status" value="1"/>
</dbReference>
<dbReference type="GO" id="GO:0016192">
    <property type="term" value="P:vesicle-mediated transport"/>
    <property type="evidence" value="ECO:0007669"/>
    <property type="project" value="InterPro"/>
</dbReference>
<feature type="compositionally biased region" description="Polar residues" evidence="2">
    <location>
        <begin position="627"/>
        <end position="640"/>
    </location>
</feature>
<dbReference type="PANTHER" id="PTHR23101:SF97">
    <property type="entry name" value="DOMAIN PROTEIN, PUTATIVE (AFU_ORTHOLOGUE AFUA_2G10890)-RELATED"/>
    <property type="match status" value="1"/>
</dbReference>
<keyword evidence="5" id="KW-1185">Reference proteome</keyword>
<feature type="domain" description="VPS9" evidence="3">
    <location>
        <begin position="251"/>
        <end position="409"/>
    </location>
</feature>
<dbReference type="GO" id="GO:0031267">
    <property type="term" value="F:small GTPase binding"/>
    <property type="evidence" value="ECO:0007669"/>
    <property type="project" value="TreeGrafter"/>
</dbReference>
<dbReference type="OrthoDB" id="10264848at2759"/>
<dbReference type="KEGG" id="ffu:CLAFUR5_10042"/>
<evidence type="ECO:0000259" key="3">
    <source>
        <dbReference type="PROSITE" id="PS51205"/>
    </source>
</evidence>
<evidence type="ECO:0000256" key="1">
    <source>
        <dbReference type="SAM" id="Coils"/>
    </source>
</evidence>
<dbReference type="InterPro" id="IPR045046">
    <property type="entry name" value="Vps9-like"/>
</dbReference>
<dbReference type="EMBL" id="CP090169">
    <property type="protein sequence ID" value="UJO19877.1"/>
    <property type="molecule type" value="Genomic_DNA"/>
</dbReference>
<feature type="compositionally biased region" description="Low complexity" evidence="2">
    <location>
        <begin position="462"/>
        <end position="475"/>
    </location>
</feature>
<dbReference type="Proteomes" id="UP000756132">
    <property type="component" value="Chromosome 7"/>
</dbReference>
<dbReference type="GO" id="GO:0005829">
    <property type="term" value="C:cytosol"/>
    <property type="evidence" value="ECO:0007669"/>
    <property type="project" value="TreeGrafter"/>
</dbReference>
<reference evidence="4" key="1">
    <citation type="submission" date="2021-12" db="EMBL/GenBank/DDBJ databases">
        <authorList>
            <person name="Zaccaron A."/>
            <person name="Stergiopoulos I."/>
        </authorList>
    </citation>
    <scope>NUCLEOTIDE SEQUENCE</scope>
    <source>
        <strain evidence="4">Race5_Kim</strain>
    </source>
</reference>
<dbReference type="PANTHER" id="PTHR23101">
    <property type="entry name" value="RAB GDP/GTP EXCHANGE FACTOR"/>
    <property type="match status" value="1"/>
</dbReference>
<dbReference type="SMART" id="SM00167">
    <property type="entry name" value="VPS9"/>
    <property type="match status" value="1"/>
</dbReference>
<feature type="compositionally biased region" description="Polar residues" evidence="2">
    <location>
        <begin position="1"/>
        <end position="14"/>
    </location>
</feature>
<feature type="region of interest" description="Disordered" evidence="2">
    <location>
        <begin position="410"/>
        <end position="491"/>
    </location>
</feature>
<keyword evidence="1" id="KW-0175">Coiled coil</keyword>
<gene>
    <name evidence="4" type="ORF">CLAFUR5_10042</name>
</gene>
<evidence type="ECO:0000313" key="4">
    <source>
        <dbReference type="EMBL" id="UJO19877.1"/>
    </source>
</evidence>
<dbReference type="Pfam" id="PF02204">
    <property type="entry name" value="VPS9"/>
    <property type="match status" value="1"/>
</dbReference>
<proteinExistence type="predicted"/>
<name>A0A9Q8PCI2_PASFU</name>
<dbReference type="GeneID" id="71989920"/>
<feature type="region of interest" description="Disordered" evidence="2">
    <location>
        <begin position="671"/>
        <end position="692"/>
    </location>
</feature>
<dbReference type="InterPro" id="IPR003123">
    <property type="entry name" value="VPS9"/>
</dbReference>
<dbReference type="RefSeq" id="XP_047764243.1">
    <property type="nucleotide sequence ID" value="XM_047909190.1"/>
</dbReference>
<dbReference type="AlphaFoldDB" id="A0A9Q8PCI2"/>
<dbReference type="SUPFAM" id="SSF109993">
    <property type="entry name" value="VPS9 domain"/>
    <property type="match status" value="1"/>
</dbReference>
<feature type="compositionally biased region" description="Polar residues" evidence="2">
    <location>
        <begin position="420"/>
        <end position="433"/>
    </location>
</feature>
<feature type="compositionally biased region" description="Polar residues" evidence="2">
    <location>
        <begin position="673"/>
        <end position="692"/>
    </location>
</feature>
<dbReference type="Gene3D" id="1.20.1050.80">
    <property type="entry name" value="VPS9 domain"/>
    <property type="match status" value="1"/>
</dbReference>
<feature type="region of interest" description="Disordered" evidence="2">
    <location>
        <begin position="560"/>
        <end position="640"/>
    </location>
</feature>
<feature type="region of interest" description="Disordered" evidence="2">
    <location>
        <begin position="163"/>
        <end position="212"/>
    </location>
</feature>
<feature type="compositionally biased region" description="Polar residues" evidence="2">
    <location>
        <begin position="564"/>
        <end position="579"/>
    </location>
</feature>
<evidence type="ECO:0000256" key="2">
    <source>
        <dbReference type="SAM" id="MobiDB-lite"/>
    </source>
</evidence>
<dbReference type="GO" id="GO:0030139">
    <property type="term" value="C:endocytic vesicle"/>
    <property type="evidence" value="ECO:0007669"/>
    <property type="project" value="TreeGrafter"/>
</dbReference>
<sequence>MTDSLPLTTAMSTDNRPRPLHASRSFTRMDNFPEPELSPRKRASTLQGNGIPAVPAARQTATSPELAGKKPMADVFENNEDDEHAGSHIEAAKPALNVPSTFDELPIEIKVHCERFLERLSAKVHPTPLSADDLSDLFQQFYDRAAGHISTHIAILASRIGRETPPASSASSSSKKQLGRPRAGSGARKGSTTLDDSATGGEMLTASEVSDRKRARKLLEHKKIALEEAVERGVCEKVYEKIWKHRSTDDDARDEKLRSRTAALSLVGIGLKELHMDTTDQAKADVRKTAEEKEEEINQSLSAAREALIRMDDDHYPLGKLEHLKAAHKAIVETLTQHFPSSSSADEILPTLIYTLITSPPEGTNVVSNLNFIQRFRTSSKVDGEAAYCLVNLEAAISFLETVDLSSLREDELPEGPAKAQSQNSGSRPSTPTLDKAPVEVTPRPTVARTLTPGLSPATAISSDQSTPDSSSATSMKAALPSPGIQKRPQLHQRRISGLIQSNIDRIEAGRDNFLNSADKLYESVNGTLDDSMKFLFGRFKEQVGNGSSMMPKTLEDAKKLVSTPPNEQEDSLSISGHSSPGVDDPLNSNSKPADNKVLDLIGGRKQPRDRSVDSSKSGESVRRTVTWDSKSTTKAAEPTTLQGNLFANINPLNQLNKFGMPSFPRFGRAGTVGSSAQPAQSTAAENSAQNAKLSDIVESSATMKDGDSAAALQRTNTKESVAMGDDDMNAREALATLKKIPPPKKRFLEVESAHELKVGEIHALLMDYRRLSKAIGDAVHS</sequence>
<dbReference type="InterPro" id="IPR037191">
    <property type="entry name" value="VPS9_dom_sf"/>
</dbReference>
<reference evidence="4" key="2">
    <citation type="journal article" date="2022" name="Microb. Genom.">
        <title>A chromosome-scale genome assembly of the tomato pathogen Cladosporium fulvum reveals a compartmentalized genome architecture and the presence of a dispensable chromosome.</title>
        <authorList>
            <person name="Zaccaron A.Z."/>
            <person name="Chen L.H."/>
            <person name="Samaras A."/>
            <person name="Stergiopoulos I."/>
        </authorList>
    </citation>
    <scope>NUCLEOTIDE SEQUENCE</scope>
    <source>
        <strain evidence="4">Race5_Kim</strain>
    </source>
</reference>
<feature type="coiled-coil region" evidence="1">
    <location>
        <begin position="276"/>
        <end position="310"/>
    </location>
</feature>
<protein>
    <submittedName>
        <fullName evidence="4">Vacuolar protein sorting-associated protein 9b</fullName>
    </submittedName>
</protein>
<dbReference type="GO" id="GO:0005085">
    <property type="term" value="F:guanyl-nucleotide exchange factor activity"/>
    <property type="evidence" value="ECO:0007669"/>
    <property type="project" value="InterPro"/>
</dbReference>
<feature type="region of interest" description="Disordered" evidence="2">
    <location>
        <begin position="1"/>
        <end position="65"/>
    </location>
</feature>
<evidence type="ECO:0000313" key="5">
    <source>
        <dbReference type="Proteomes" id="UP000756132"/>
    </source>
</evidence>